<proteinExistence type="predicted"/>
<keyword evidence="3" id="KW-1185">Reference proteome</keyword>
<organism evidence="2 3">
    <name type="scientific">Nocardia ignorata</name>
    <dbReference type="NCBI Taxonomy" id="145285"/>
    <lineage>
        <taxon>Bacteria</taxon>
        <taxon>Bacillati</taxon>
        <taxon>Actinomycetota</taxon>
        <taxon>Actinomycetes</taxon>
        <taxon>Mycobacteriales</taxon>
        <taxon>Nocardiaceae</taxon>
        <taxon>Nocardia</taxon>
    </lineage>
</organism>
<evidence type="ECO:0000259" key="1">
    <source>
        <dbReference type="Pfam" id="PF12680"/>
    </source>
</evidence>
<name>A0A4V3CPG1_NOCIG</name>
<dbReference type="Pfam" id="PF12680">
    <property type="entry name" value="SnoaL_2"/>
    <property type="match status" value="1"/>
</dbReference>
<feature type="domain" description="SnoaL-like" evidence="1">
    <location>
        <begin position="23"/>
        <end position="79"/>
    </location>
</feature>
<accession>A0A4V3CPG1</accession>
<dbReference type="SUPFAM" id="SSF54427">
    <property type="entry name" value="NTF2-like"/>
    <property type="match status" value="1"/>
</dbReference>
<gene>
    <name evidence="2" type="ORF">DFR75_104132</name>
</gene>
<reference evidence="2 3" key="1">
    <citation type="submission" date="2019-03" db="EMBL/GenBank/DDBJ databases">
        <title>Genomic Encyclopedia of Type Strains, Phase IV (KMG-IV): sequencing the most valuable type-strain genomes for metagenomic binning, comparative biology and taxonomic classification.</title>
        <authorList>
            <person name="Goeker M."/>
        </authorList>
    </citation>
    <scope>NUCLEOTIDE SEQUENCE [LARGE SCALE GENOMIC DNA]</scope>
    <source>
        <strain evidence="2 3">DSM 44496</strain>
    </source>
</reference>
<dbReference type="InterPro" id="IPR032710">
    <property type="entry name" value="NTF2-like_dom_sf"/>
</dbReference>
<protein>
    <submittedName>
        <fullName evidence="2">SnoaL-like protein</fullName>
    </submittedName>
</protein>
<dbReference type="Proteomes" id="UP000295087">
    <property type="component" value="Unassembled WGS sequence"/>
</dbReference>
<evidence type="ECO:0000313" key="2">
    <source>
        <dbReference type="EMBL" id="TDP37782.1"/>
    </source>
</evidence>
<comment type="caution">
    <text evidence="2">The sequence shown here is derived from an EMBL/GenBank/DDBJ whole genome shotgun (WGS) entry which is preliminary data.</text>
</comment>
<dbReference type="Gene3D" id="3.10.450.50">
    <property type="match status" value="1"/>
</dbReference>
<dbReference type="InterPro" id="IPR037401">
    <property type="entry name" value="SnoaL-like"/>
</dbReference>
<evidence type="ECO:0000313" key="3">
    <source>
        <dbReference type="Proteomes" id="UP000295087"/>
    </source>
</evidence>
<dbReference type="EMBL" id="SNXK01000004">
    <property type="protein sequence ID" value="TDP37782.1"/>
    <property type="molecule type" value="Genomic_DNA"/>
</dbReference>
<dbReference type="AlphaFoldDB" id="A0A4V3CPG1"/>
<sequence length="126" mass="13549">MGQQHMSKTSEVDEIAAASMAVVDRHIAAMSTRDIDTIAADYSEDTVIITTLAPEPLIGKAAMKAFLATLMAAGAQELDTAAAPTFTRKEAVGEYVYLAFDLGNGRTATETYHIENDRVVFETATF</sequence>